<protein>
    <recommendedName>
        <fullName evidence="3">DUF4238 domain-containing protein</fullName>
    </recommendedName>
</protein>
<evidence type="ECO:0000313" key="1">
    <source>
        <dbReference type="EMBL" id="SAK53330.1"/>
    </source>
</evidence>
<dbReference type="RefSeq" id="WP_086966770.1">
    <property type="nucleotide sequence ID" value="NZ_FCOJ02000009.1"/>
</dbReference>
<dbReference type="Pfam" id="PF14022">
    <property type="entry name" value="DUF4238"/>
    <property type="match status" value="1"/>
</dbReference>
<dbReference type="AlphaFoldDB" id="A0A158A6D1"/>
<evidence type="ECO:0008006" key="3">
    <source>
        <dbReference type="Google" id="ProtNLM"/>
    </source>
</evidence>
<evidence type="ECO:0000313" key="2">
    <source>
        <dbReference type="Proteomes" id="UP000054596"/>
    </source>
</evidence>
<dbReference type="EMBL" id="FCOJ02000009">
    <property type="protein sequence ID" value="SAK53330.1"/>
    <property type="molecule type" value="Genomic_DNA"/>
</dbReference>
<name>A0A158A6D1_9BURK</name>
<dbReference type="InterPro" id="IPR025332">
    <property type="entry name" value="DUF4238"/>
</dbReference>
<dbReference type="OrthoDB" id="9148269at2"/>
<proteinExistence type="predicted"/>
<sequence>MTNGNGGGARRHHYVPQCYLKRFTSTGSKKAQIFVLDAQTQRSFVTTPQNVAAERDFNRIELDGEDPNLIESSYAEFEARVAPALVRTDARGSFTDDADKALILELVAILAVRNPGRREAMRRFQEETHRRMMELLVADQGRWETRRQRAMDAGFVDENNVTFEQARDFVERGDFTIEVPTTTHVQQELRSLTVVYNLLQDRSWVVLRAAPESGGFVTSDHPVTLFWNDPEIEGVFFPPGFGHRDTSVFCPISKNLAIRGCFDDREGTADMPAEIVAAINQRTIFCAGRQVYAENERFRFIDQDGVLRHGRDLLTLLTEQ</sequence>
<reference evidence="1" key="1">
    <citation type="submission" date="2016-01" db="EMBL/GenBank/DDBJ databases">
        <authorList>
            <person name="Peeters C."/>
        </authorList>
    </citation>
    <scope>NUCLEOTIDE SEQUENCE [LARGE SCALE GENOMIC DNA]</scope>
    <source>
        <strain evidence="1">LMG 29325</strain>
    </source>
</reference>
<organism evidence="1 2">
    <name type="scientific">Caballeronia glebae</name>
    <dbReference type="NCBI Taxonomy" id="1777143"/>
    <lineage>
        <taxon>Bacteria</taxon>
        <taxon>Pseudomonadati</taxon>
        <taxon>Pseudomonadota</taxon>
        <taxon>Betaproteobacteria</taxon>
        <taxon>Burkholderiales</taxon>
        <taxon>Burkholderiaceae</taxon>
        <taxon>Caballeronia</taxon>
    </lineage>
</organism>
<comment type="caution">
    <text evidence="1">The sequence shown here is derived from an EMBL/GenBank/DDBJ whole genome shotgun (WGS) entry which is preliminary data.</text>
</comment>
<keyword evidence="2" id="KW-1185">Reference proteome</keyword>
<gene>
    <name evidence="1" type="ORF">AWB82_01801</name>
</gene>
<dbReference type="Proteomes" id="UP000054596">
    <property type="component" value="Unassembled WGS sequence"/>
</dbReference>
<accession>A0A158A6D1</accession>